<gene>
    <name evidence="1" type="ORF">MC7420_4598</name>
</gene>
<protein>
    <submittedName>
        <fullName evidence="1">Uncharacterized protein</fullName>
    </submittedName>
</protein>
<reference evidence="1 2" key="1">
    <citation type="submission" date="2008-07" db="EMBL/GenBank/DDBJ databases">
        <authorList>
            <person name="Tandeau de Marsac N."/>
            <person name="Ferriera S."/>
            <person name="Johnson J."/>
            <person name="Kravitz S."/>
            <person name="Beeson K."/>
            <person name="Sutton G."/>
            <person name="Rogers Y.-H."/>
            <person name="Friedman R."/>
            <person name="Frazier M."/>
            <person name="Venter J.C."/>
        </authorList>
    </citation>
    <scope>NUCLEOTIDE SEQUENCE [LARGE SCALE GENOMIC DNA]</scope>
    <source>
        <strain evidence="1 2">PCC 7420</strain>
    </source>
</reference>
<sequence>MTRKAKSPFLKKICYDSTTEKAPEAIWSCFEPVNVDEPVN</sequence>
<accession>B4VNM1</accession>
<evidence type="ECO:0000313" key="1">
    <source>
        <dbReference type="EMBL" id="EDX76342.1"/>
    </source>
</evidence>
<name>B4VNM1_9CYAN</name>
<dbReference type="RefSeq" id="WP_006100076.1">
    <property type="nucleotide sequence ID" value="NZ_DS989846.1"/>
</dbReference>
<dbReference type="HOGENOM" id="CLU_3287966_0_0_3"/>
<evidence type="ECO:0000313" key="2">
    <source>
        <dbReference type="Proteomes" id="UP000003835"/>
    </source>
</evidence>
<dbReference type="Proteomes" id="UP000003835">
    <property type="component" value="Unassembled WGS sequence"/>
</dbReference>
<dbReference type="AlphaFoldDB" id="B4VNM1"/>
<dbReference type="STRING" id="118168.MC7420_4598"/>
<organism evidence="1 2">
    <name type="scientific">Coleofasciculus chthonoplastes PCC 7420</name>
    <dbReference type="NCBI Taxonomy" id="118168"/>
    <lineage>
        <taxon>Bacteria</taxon>
        <taxon>Bacillati</taxon>
        <taxon>Cyanobacteriota</taxon>
        <taxon>Cyanophyceae</taxon>
        <taxon>Coleofasciculales</taxon>
        <taxon>Coleofasciculaceae</taxon>
        <taxon>Coleofasciculus</taxon>
    </lineage>
</organism>
<keyword evidence="2" id="KW-1185">Reference proteome</keyword>
<proteinExistence type="predicted"/>
<dbReference type="EMBL" id="DS989846">
    <property type="protein sequence ID" value="EDX76342.1"/>
    <property type="molecule type" value="Genomic_DNA"/>
</dbReference>